<organism evidence="4 5">
    <name type="scientific">Phanerochaete carnosa (strain HHB-10118-sp)</name>
    <name type="common">White-rot fungus</name>
    <name type="synonym">Peniophora carnosa</name>
    <dbReference type="NCBI Taxonomy" id="650164"/>
    <lineage>
        <taxon>Eukaryota</taxon>
        <taxon>Fungi</taxon>
        <taxon>Dikarya</taxon>
        <taxon>Basidiomycota</taxon>
        <taxon>Agaricomycotina</taxon>
        <taxon>Agaricomycetes</taxon>
        <taxon>Polyporales</taxon>
        <taxon>Phanerochaetaceae</taxon>
        <taxon>Phanerochaete</taxon>
    </lineage>
</organism>
<gene>
    <name evidence="4" type="ORF">PHACADRAFT_131814</name>
</gene>
<reference evidence="4 5" key="1">
    <citation type="journal article" date="2012" name="BMC Genomics">
        <title>Comparative genomics of the white-rot fungi, Phanerochaete carnosa and P. chrysosporium, to elucidate the genetic basis of the distinct wood types they colonize.</title>
        <authorList>
            <person name="Suzuki H."/>
            <person name="MacDonald J."/>
            <person name="Syed K."/>
            <person name="Salamov A."/>
            <person name="Hori C."/>
            <person name="Aerts A."/>
            <person name="Henrissat B."/>
            <person name="Wiebenga A."/>
            <person name="vanKuyk P.A."/>
            <person name="Barry K."/>
            <person name="Lindquist E."/>
            <person name="LaButti K."/>
            <person name="Lapidus A."/>
            <person name="Lucas S."/>
            <person name="Coutinho P."/>
            <person name="Gong Y."/>
            <person name="Samejima M."/>
            <person name="Mahadevan R."/>
            <person name="Abou-Zaid M."/>
            <person name="de Vries R.P."/>
            <person name="Igarashi K."/>
            <person name="Yadav J.S."/>
            <person name="Grigoriev I.V."/>
            <person name="Master E.R."/>
        </authorList>
    </citation>
    <scope>NUCLEOTIDE SEQUENCE [LARGE SCALE GENOMIC DNA]</scope>
    <source>
        <strain evidence="4 5">HHB-10118-sp</strain>
    </source>
</reference>
<dbReference type="HOGENOM" id="CLU_046737_8_11_1"/>
<dbReference type="OrthoDB" id="1431247at2759"/>
<accession>K5VE80</accession>
<dbReference type="Pfam" id="PF00011">
    <property type="entry name" value="HSP20"/>
    <property type="match status" value="1"/>
</dbReference>
<dbReference type="CDD" id="cd06464">
    <property type="entry name" value="ACD_sHsps-like"/>
    <property type="match status" value="1"/>
</dbReference>
<feature type="domain" description="SHSP" evidence="3">
    <location>
        <begin position="1"/>
        <end position="115"/>
    </location>
</feature>
<dbReference type="AlphaFoldDB" id="K5VE80"/>
<dbReference type="STRING" id="650164.K5VE80"/>
<dbReference type="InParanoid" id="K5VE80"/>
<evidence type="ECO:0000259" key="3">
    <source>
        <dbReference type="PROSITE" id="PS01031"/>
    </source>
</evidence>
<name>K5VE80_PHACS</name>
<proteinExistence type="inferred from homology"/>
<dbReference type="GeneID" id="18908200"/>
<dbReference type="EMBL" id="JH930481">
    <property type="protein sequence ID" value="EKM49443.1"/>
    <property type="molecule type" value="Genomic_DNA"/>
</dbReference>
<dbReference type="PROSITE" id="PS01031">
    <property type="entry name" value="SHSP"/>
    <property type="match status" value="1"/>
</dbReference>
<dbReference type="InterPro" id="IPR002068">
    <property type="entry name" value="A-crystallin/Hsp20_dom"/>
</dbReference>
<evidence type="ECO:0000313" key="5">
    <source>
        <dbReference type="Proteomes" id="UP000008370"/>
    </source>
</evidence>
<protein>
    <recommendedName>
        <fullName evidence="3">SHSP domain-containing protein</fullName>
    </recommendedName>
</protein>
<sequence>MDLYDDEALPNVSAMLELPGVNRHTLSLQVQGDKLIVQGERASPLASKLQEAAAGRQTSVASQKFKVRELKFGSFRREIDVPTTQITAELCDGILLISWPRASDFSMGRSNARPI</sequence>
<dbReference type="Gene3D" id="2.60.40.790">
    <property type="match status" value="1"/>
</dbReference>
<dbReference type="KEGG" id="pco:PHACADRAFT_131814"/>
<dbReference type="RefSeq" id="XP_007402055.1">
    <property type="nucleotide sequence ID" value="XM_007401993.1"/>
</dbReference>
<dbReference type="InterPro" id="IPR008978">
    <property type="entry name" value="HSP20-like_chaperone"/>
</dbReference>
<keyword evidence="5" id="KW-1185">Reference proteome</keyword>
<evidence type="ECO:0000256" key="1">
    <source>
        <dbReference type="PROSITE-ProRule" id="PRU00285"/>
    </source>
</evidence>
<dbReference type="Proteomes" id="UP000008370">
    <property type="component" value="Unassembled WGS sequence"/>
</dbReference>
<dbReference type="SUPFAM" id="SSF49764">
    <property type="entry name" value="HSP20-like chaperones"/>
    <property type="match status" value="1"/>
</dbReference>
<evidence type="ECO:0000313" key="4">
    <source>
        <dbReference type="EMBL" id="EKM49443.1"/>
    </source>
</evidence>
<evidence type="ECO:0000256" key="2">
    <source>
        <dbReference type="RuleBase" id="RU003616"/>
    </source>
</evidence>
<comment type="similarity">
    <text evidence="1 2">Belongs to the small heat shock protein (HSP20) family.</text>
</comment>